<evidence type="ECO:0000256" key="3">
    <source>
        <dbReference type="SAM" id="SignalP"/>
    </source>
</evidence>
<name>A0A8B8BFI0_CRAVI</name>
<keyword evidence="3" id="KW-0732">Signal</keyword>
<dbReference type="PROSITE" id="PS51450">
    <property type="entry name" value="LRR"/>
    <property type="match status" value="1"/>
</dbReference>
<dbReference type="GO" id="GO:0005615">
    <property type="term" value="C:extracellular space"/>
    <property type="evidence" value="ECO:0007669"/>
    <property type="project" value="TreeGrafter"/>
</dbReference>
<dbReference type="OrthoDB" id="6137799at2759"/>
<dbReference type="AlphaFoldDB" id="A0A8B8BFI0"/>
<keyword evidence="1" id="KW-0433">Leucine-rich repeat</keyword>
<keyword evidence="2" id="KW-0677">Repeat</keyword>
<dbReference type="InterPro" id="IPR032675">
    <property type="entry name" value="LRR_dom_sf"/>
</dbReference>
<protein>
    <submittedName>
        <fullName evidence="5">Plant intracellular Ras-group-related LRR protein 4-like</fullName>
    </submittedName>
</protein>
<dbReference type="PANTHER" id="PTHR45712">
    <property type="entry name" value="AGAP008170-PA"/>
    <property type="match status" value="1"/>
</dbReference>
<proteinExistence type="predicted"/>
<dbReference type="GeneID" id="111109992"/>
<evidence type="ECO:0000256" key="2">
    <source>
        <dbReference type="ARBA" id="ARBA00022737"/>
    </source>
</evidence>
<dbReference type="Proteomes" id="UP000694844">
    <property type="component" value="Chromosome 8"/>
</dbReference>
<dbReference type="PANTHER" id="PTHR45712:SF22">
    <property type="entry name" value="INSULIN-LIKE GROWTH FACTOR-BINDING PROTEIN COMPLEX ACID LABILE SUBUNIT"/>
    <property type="match status" value="1"/>
</dbReference>
<sequence>MKIVFVFFCLPFVLSCLCCPFPQPCRCDTKSPTVDCKHRNLASLPDLTPSNGSWTVFLNGNKLRHISENVFVGIKLQTLVLDNNEIEAMDEQAFNGSEKSLVFLDITSNNLTTLPEALTNLQNLMSLSVSSNPLPNLDQKVIMILSKSLIFIDFGSRELQEWPTSMKYLTKLVSLDISDVTLTSLPDDAFDSFSDTLQVLGIHNTYITRLPSSIAKLQNLQNLKFEGNQQLSVEAISKLIPNSLPGLIEVTFHNNGLTTLPDIFLNASHLYIVTVLDEPLKSLNDNLFSTNFSDNFHVVMMNNTNLTHVPACISKVNTIKRLQITHSQISSIDENDFHGMANLSILDLSDNPLFNISDKTFSRNSDLTYLILENTELTRIPRSIQNLHSPQLLNLSGCPIYCSCDNLQWIKSWKSRPKYFQIVGNCSNIKMDLMSYIQNEIPKCLS</sequence>
<dbReference type="Gene3D" id="3.80.10.10">
    <property type="entry name" value="Ribonuclease Inhibitor"/>
    <property type="match status" value="3"/>
</dbReference>
<feature type="signal peptide" evidence="3">
    <location>
        <begin position="1"/>
        <end position="15"/>
    </location>
</feature>
<evidence type="ECO:0000313" key="4">
    <source>
        <dbReference type="Proteomes" id="UP000694844"/>
    </source>
</evidence>
<dbReference type="SMART" id="SM00369">
    <property type="entry name" value="LRR_TYP"/>
    <property type="match status" value="6"/>
</dbReference>
<evidence type="ECO:0000256" key="1">
    <source>
        <dbReference type="ARBA" id="ARBA00022614"/>
    </source>
</evidence>
<keyword evidence="4" id="KW-1185">Reference proteome</keyword>
<dbReference type="KEGG" id="cvn:111109992"/>
<dbReference type="SUPFAM" id="SSF52058">
    <property type="entry name" value="L domain-like"/>
    <property type="match status" value="1"/>
</dbReference>
<accession>A0A8B8BFI0</accession>
<dbReference type="RefSeq" id="XP_022301993.1">
    <property type="nucleotide sequence ID" value="XM_022446285.1"/>
</dbReference>
<feature type="chain" id="PRO_5034858376" evidence="3">
    <location>
        <begin position="16"/>
        <end position="446"/>
    </location>
</feature>
<dbReference type="InterPro" id="IPR050333">
    <property type="entry name" value="SLRP"/>
</dbReference>
<dbReference type="InterPro" id="IPR001611">
    <property type="entry name" value="Leu-rich_rpt"/>
</dbReference>
<organism evidence="4 5">
    <name type="scientific">Crassostrea virginica</name>
    <name type="common">Eastern oyster</name>
    <dbReference type="NCBI Taxonomy" id="6565"/>
    <lineage>
        <taxon>Eukaryota</taxon>
        <taxon>Metazoa</taxon>
        <taxon>Spiralia</taxon>
        <taxon>Lophotrochozoa</taxon>
        <taxon>Mollusca</taxon>
        <taxon>Bivalvia</taxon>
        <taxon>Autobranchia</taxon>
        <taxon>Pteriomorphia</taxon>
        <taxon>Ostreida</taxon>
        <taxon>Ostreoidea</taxon>
        <taxon>Ostreidae</taxon>
        <taxon>Crassostrea</taxon>
    </lineage>
</organism>
<evidence type="ECO:0000313" key="5">
    <source>
        <dbReference type="RefSeq" id="XP_022301993.1"/>
    </source>
</evidence>
<reference evidence="5" key="1">
    <citation type="submission" date="2025-08" db="UniProtKB">
        <authorList>
            <consortium name="RefSeq"/>
        </authorList>
    </citation>
    <scope>IDENTIFICATION</scope>
    <source>
        <tissue evidence="5">Whole sample</tissue>
    </source>
</reference>
<dbReference type="PROSITE" id="PS51257">
    <property type="entry name" value="PROKAR_LIPOPROTEIN"/>
    <property type="match status" value="1"/>
</dbReference>
<gene>
    <name evidence="5" type="primary">LOC111109992</name>
</gene>
<dbReference type="InterPro" id="IPR003591">
    <property type="entry name" value="Leu-rich_rpt_typical-subtyp"/>
</dbReference>
<dbReference type="Pfam" id="PF13855">
    <property type="entry name" value="LRR_8"/>
    <property type="match status" value="2"/>
</dbReference>